<keyword evidence="7" id="KW-1185">Reference proteome</keyword>
<evidence type="ECO:0000313" key="7">
    <source>
        <dbReference type="Proteomes" id="UP000006073"/>
    </source>
</evidence>
<accession>S2E8Y8</accession>
<evidence type="ECO:0000313" key="6">
    <source>
        <dbReference type="EMBL" id="EOZ98778.1"/>
    </source>
</evidence>
<dbReference type="OrthoDB" id="6400719at2"/>
<dbReference type="Proteomes" id="UP000006073">
    <property type="component" value="Unassembled WGS sequence"/>
</dbReference>
<comment type="caution">
    <text evidence="6">The sequence shown here is derived from an EMBL/GenBank/DDBJ whole genome shotgun (WGS) entry which is preliminary data.</text>
</comment>
<feature type="transmembrane region" description="Helical" evidence="5">
    <location>
        <begin position="43"/>
        <end position="61"/>
    </location>
</feature>
<gene>
    <name evidence="6" type="ORF">A33Q_1432</name>
</gene>
<dbReference type="STRING" id="1189612.A33Q_1432"/>
<dbReference type="EMBL" id="ALWO02000023">
    <property type="protein sequence ID" value="EOZ98778.1"/>
    <property type="molecule type" value="Genomic_DNA"/>
</dbReference>
<keyword evidence="3 5" id="KW-1133">Transmembrane helix</keyword>
<dbReference type="InterPro" id="IPR019109">
    <property type="entry name" value="MamF_MmsF"/>
</dbReference>
<dbReference type="AlphaFoldDB" id="S2E8Y8"/>
<dbReference type="eggNOG" id="COG4818">
    <property type="taxonomic scope" value="Bacteria"/>
</dbReference>
<comment type="subcellular location">
    <subcellularLocation>
        <location evidence="1">Membrane</location>
        <topology evidence="1">Multi-pass membrane protein</topology>
    </subcellularLocation>
</comment>
<name>S2E8Y8_INDAL</name>
<proteinExistence type="predicted"/>
<evidence type="ECO:0000256" key="3">
    <source>
        <dbReference type="ARBA" id="ARBA00022989"/>
    </source>
</evidence>
<keyword evidence="2 5" id="KW-0812">Transmembrane</keyword>
<feature type="transmembrane region" description="Helical" evidence="5">
    <location>
        <begin position="12"/>
        <end position="31"/>
    </location>
</feature>
<evidence type="ECO:0000256" key="1">
    <source>
        <dbReference type="ARBA" id="ARBA00004141"/>
    </source>
</evidence>
<evidence type="ECO:0000256" key="2">
    <source>
        <dbReference type="ARBA" id="ARBA00022692"/>
    </source>
</evidence>
<dbReference type="RefSeq" id="WP_009032722.1">
    <property type="nucleotide sequence ID" value="NZ_ALWO02000023.1"/>
</dbReference>
<reference evidence="6 7" key="1">
    <citation type="journal article" date="2013" name="Genome Announc.">
        <title>Draft Genome Sequence of Indibacter alkaliphilus Strain LW1T, Isolated from Lonar Lake, a Haloalkaline Lake in the Buldana District of Maharashtra, India.</title>
        <authorList>
            <person name="Singh A."/>
            <person name="Kumar Jangir P."/>
            <person name="Sharma R."/>
            <person name="Singh A."/>
            <person name="Kumar Pinnaka A."/>
            <person name="Shivaji S."/>
        </authorList>
    </citation>
    <scope>NUCLEOTIDE SEQUENCE [LARGE SCALE GENOMIC DNA]</scope>
    <source>
        <strain evidence="7">CCUG 57479 / KCTC 22604 / LW1</strain>
    </source>
</reference>
<organism evidence="6 7">
    <name type="scientific">Indibacter alkaliphilus (strain CCUG 57479 / KCTC 22604 / LW1)</name>
    <dbReference type="NCBI Taxonomy" id="1189612"/>
    <lineage>
        <taxon>Bacteria</taxon>
        <taxon>Pseudomonadati</taxon>
        <taxon>Bacteroidota</taxon>
        <taxon>Cytophagia</taxon>
        <taxon>Cytophagales</taxon>
        <taxon>Cyclobacteriaceae</taxon>
    </lineage>
</organism>
<evidence type="ECO:0000256" key="5">
    <source>
        <dbReference type="SAM" id="Phobius"/>
    </source>
</evidence>
<protein>
    <recommendedName>
        <fullName evidence="8">Chloroplast import component protein (Tic20)</fullName>
    </recommendedName>
</protein>
<evidence type="ECO:0000256" key="4">
    <source>
        <dbReference type="ARBA" id="ARBA00023136"/>
    </source>
</evidence>
<feature type="transmembrane region" description="Helical" evidence="5">
    <location>
        <begin position="67"/>
        <end position="89"/>
    </location>
</feature>
<keyword evidence="4 5" id="KW-0472">Membrane</keyword>
<sequence>METPNPEIEGKQIGVIAYLTVIGLIAAFIMNMEKKYPFAQFHIRQMLGLFVTGLALSFVSWVPFVGWLLAIVGFFLMIYMWIIGLLAAINGEMKPLPVLGDKYEEWFKNL</sequence>
<dbReference type="Pfam" id="PF09685">
    <property type="entry name" value="MamF_MmsF"/>
    <property type="match status" value="1"/>
</dbReference>
<evidence type="ECO:0008006" key="8">
    <source>
        <dbReference type="Google" id="ProtNLM"/>
    </source>
</evidence>